<name>A0A537JUT2_9BACT</name>
<dbReference type="AlphaFoldDB" id="A0A537JUT2"/>
<feature type="domain" description="ABC transmembrane type-1" evidence="8">
    <location>
        <begin position="41"/>
        <end position="231"/>
    </location>
</feature>
<dbReference type="GO" id="GO:0055085">
    <property type="term" value="P:transmembrane transport"/>
    <property type="evidence" value="ECO:0007669"/>
    <property type="project" value="InterPro"/>
</dbReference>
<dbReference type="InterPro" id="IPR050901">
    <property type="entry name" value="BP-dep_ABC_trans_perm"/>
</dbReference>
<keyword evidence="2 7" id="KW-0813">Transport</keyword>
<feature type="transmembrane region" description="Helical" evidence="7">
    <location>
        <begin position="40"/>
        <end position="65"/>
    </location>
</feature>
<gene>
    <name evidence="9" type="ORF">E6H00_16275</name>
</gene>
<keyword evidence="4 7" id="KW-0812">Transmembrane</keyword>
<evidence type="ECO:0000256" key="3">
    <source>
        <dbReference type="ARBA" id="ARBA00022475"/>
    </source>
</evidence>
<comment type="subcellular location">
    <subcellularLocation>
        <location evidence="1 7">Cell membrane</location>
        <topology evidence="1 7">Multi-pass membrane protein</topology>
    </subcellularLocation>
</comment>
<feature type="transmembrane region" description="Helical" evidence="7">
    <location>
        <begin position="112"/>
        <end position="133"/>
    </location>
</feature>
<dbReference type="Proteomes" id="UP000318509">
    <property type="component" value="Unassembled WGS sequence"/>
</dbReference>
<dbReference type="SUPFAM" id="SSF161098">
    <property type="entry name" value="MetI-like"/>
    <property type="match status" value="1"/>
</dbReference>
<sequence>MVMTGFKTEAQAFQLPPLLAWRPTLENFGYALGVAQFGRFFLNSVIIGLGSTVLACLLGVPAAYSLAFYPTRHTRDVLFWILSTKMLPVVAVIVPLYVLFSRLHLLDTRLGMILLYTMMNLPLVVWMMRSFFAEVPREIIEATQVDGASLAAGFVRVTLPLAVPGLAATTLLSLILAWNEFFIAVSMTYTNAATLAVFISSFKTSEGLFWAKMSAASALAIAPVVLAGWAAQRQLVRGLTMGAIKG</sequence>
<dbReference type="PROSITE" id="PS50928">
    <property type="entry name" value="ABC_TM1"/>
    <property type="match status" value="1"/>
</dbReference>
<reference evidence="9 10" key="1">
    <citation type="journal article" date="2019" name="Nat. Microbiol.">
        <title>Mediterranean grassland soil C-N compound turnover is dependent on rainfall and depth, and is mediated by genomically divergent microorganisms.</title>
        <authorList>
            <person name="Diamond S."/>
            <person name="Andeer P.F."/>
            <person name="Li Z."/>
            <person name="Crits-Christoph A."/>
            <person name="Burstein D."/>
            <person name="Anantharaman K."/>
            <person name="Lane K.R."/>
            <person name="Thomas B.C."/>
            <person name="Pan C."/>
            <person name="Northen T.R."/>
            <person name="Banfield J.F."/>
        </authorList>
    </citation>
    <scope>NUCLEOTIDE SEQUENCE [LARGE SCALE GENOMIC DNA]</scope>
    <source>
        <strain evidence="9">NP_3</strain>
    </source>
</reference>
<organism evidence="9 10">
    <name type="scientific">Candidatus Segetimicrobium genomatis</name>
    <dbReference type="NCBI Taxonomy" id="2569760"/>
    <lineage>
        <taxon>Bacteria</taxon>
        <taxon>Bacillati</taxon>
        <taxon>Candidatus Sysuimicrobiota</taxon>
        <taxon>Candidatus Sysuimicrobiia</taxon>
        <taxon>Candidatus Sysuimicrobiales</taxon>
        <taxon>Candidatus Segetimicrobiaceae</taxon>
        <taxon>Candidatus Segetimicrobium</taxon>
    </lineage>
</organism>
<keyword evidence="6 7" id="KW-0472">Membrane</keyword>
<dbReference type="CDD" id="cd06261">
    <property type="entry name" value="TM_PBP2"/>
    <property type="match status" value="1"/>
</dbReference>
<evidence type="ECO:0000256" key="7">
    <source>
        <dbReference type="RuleBase" id="RU363032"/>
    </source>
</evidence>
<feature type="transmembrane region" description="Helical" evidence="7">
    <location>
        <begin position="208"/>
        <end position="231"/>
    </location>
</feature>
<feature type="transmembrane region" description="Helical" evidence="7">
    <location>
        <begin position="153"/>
        <end position="174"/>
    </location>
</feature>
<dbReference type="PANTHER" id="PTHR32243:SF52">
    <property type="entry name" value="ABC TRANSPORTER PERMEASE PROTEIN"/>
    <property type="match status" value="1"/>
</dbReference>
<feature type="transmembrane region" description="Helical" evidence="7">
    <location>
        <begin position="77"/>
        <end position="100"/>
    </location>
</feature>
<dbReference type="GO" id="GO:0005886">
    <property type="term" value="C:plasma membrane"/>
    <property type="evidence" value="ECO:0007669"/>
    <property type="project" value="UniProtKB-SubCell"/>
</dbReference>
<comment type="similarity">
    <text evidence="7">Belongs to the binding-protein-dependent transport system permease family.</text>
</comment>
<proteinExistence type="inferred from homology"/>
<evidence type="ECO:0000256" key="5">
    <source>
        <dbReference type="ARBA" id="ARBA00022989"/>
    </source>
</evidence>
<evidence type="ECO:0000256" key="4">
    <source>
        <dbReference type="ARBA" id="ARBA00022692"/>
    </source>
</evidence>
<dbReference type="Pfam" id="PF00528">
    <property type="entry name" value="BPD_transp_1"/>
    <property type="match status" value="1"/>
</dbReference>
<protein>
    <submittedName>
        <fullName evidence="9">Carbohydrate ABC transporter permease</fullName>
    </submittedName>
</protein>
<evidence type="ECO:0000256" key="1">
    <source>
        <dbReference type="ARBA" id="ARBA00004651"/>
    </source>
</evidence>
<evidence type="ECO:0000256" key="2">
    <source>
        <dbReference type="ARBA" id="ARBA00022448"/>
    </source>
</evidence>
<dbReference type="Gene3D" id="1.10.3720.10">
    <property type="entry name" value="MetI-like"/>
    <property type="match status" value="1"/>
</dbReference>
<dbReference type="EMBL" id="VBAK01000165">
    <property type="protein sequence ID" value="TMI87214.1"/>
    <property type="molecule type" value="Genomic_DNA"/>
</dbReference>
<evidence type="ECO:0000313" key="10">
    <source>
        <dbReference type="Proteomes" id="UP000318509"/>
    </source>
</evidence>
<evidence type="ECO:0000313" key="9">
    <source>
        <dbReference type="EMBL" id="TMI87214.1"/>
    </source>
</evidence>
<dbReference type="PANTHER" id="PTHR32243">
    <property type="entry name" value="MALTOSE TRANSPORT SYSTEM PERMEASE-RELATED"/>
    <property type="match status" value="1"/>
</dbReference>
<accession>A0A537JUT2</accession>
<keyword evidence="3" id="KW-1003">Cell membrane</keyword>
<evidence type="ECO:0000256" key="6">
    <source>
        <dbReference type="ARBA" id="ARBA00023136"/>
    </source>
</evidence>
<evidence type="ECO:0000259" key="8">
    <source>
        <dbReference type="PROSITE" id="PS50928"/>
    </source>
</evidence>
<dbReference type="InterPro" id="IPR035906">
    <property type="entry name" value="MetI-like_sf"/>
</dbReference>
<keyword evidence="5 7" id="KW-1133">Transmembrane helix</keyword>
<comment type="caution">
    <text evidence="9">The sequence shown here is derived from an EMBL/GenBank/DDBJ whole genome shotgun (WGS) entry which is preliminary data.</text>
</comment>
<dbReference type="InterPro" id="IPR000515">
    <property type="entry name" value="MetI-like"/>
</dbReference>
<feature type="transmembrane region" description="Helical" evidence="7">
    <location>
        <begin position="181"/>
        <end position="202"/>
    </location>
</feature>